<dbReference type="Proteomes" id="UP001187192">
    <property type="component" value="Unassembled WGS sequence"/>
</dbReference>
<evidence type="ECO:0000256" key="1">
    <source>
        <dbReference type="SAM" id="MobiDB-lite"/>
    </source>
</evidence>
<sequence>MGGGRAPQRHQGSKSALQRQCEEIRSGVSFMELQRQVSALQCSDSEYLGAAALVVGAAAPEQLSKSRKRRKRTSSEHSMKRNHQNIFNIHLRLQVGIASMAVILLRGMGMKTRKERKSNSESRV</sequence>
<evidence type="ECO:0000256" key="2">
    <source>
        <dbReference type="SAM" id="Phobius"/>
    </source>
</evidence>
<reference evidence="3" key="1">
    <citation type="submission" date="2023-07" db="EMBL/GenBank/DDBJ databases">
        <title>draft genome sequence of fig (Ficus carica).</title>
        <authorList>
            <person name="Takahashi T."/>
            <person name="Nishimura K."/>
        </authorList>
    </citation>
    <scope>NUCLEOTIDE SEQUENCE</scope>
</reference>
<feature type="region of interest" description="Disordered" evidence="1">
    <location>
        <begin position="59"/>
        <end position="82"/>
    </location>
</feature>
<dbReference type="AlphaFoldDB" id="A0AA88J1N6"/>
<keyword evidence="2" id="KW-0472">Membrane</keyword>
<name>A0AA88J1N6_FICCA</name>
<dbReference type="EMBL" id="BTGU01000091">
    <property type="protein sequence ID" value="GMN59765.1"/>
    <property type="molecule type" value="Genomic_DNA"/>
</dbReference>
<keyword evidence="2" id="KW-0812">Transmembrane</keyword>
<organism evidence="3 4">
    <name type="scientific">Ficus carica</name>
    <name type="common">Common fig</name>
    <dbReference type="NCBI Taxonomy" id="3494"/>
    <lineage>
        <taxon>Eukaryota</taxon>
        <taxon>Viridiplantae</taxon>
        <taxon>Streptophyta</taxon>
        <taxon>Embryophyta</taxon>
        <taxon>Tracheophyta</taxon>
        <taxon>Spermatophyta</taxon>
        <taxon>Magnoliopsida</taxon>
        <taxon>eudicotyledons</taxon>
        <taxon>Gunneridae</taxon>
        <taxon>Pentapetalae</taxon>
        <taxon>rosids</taxon>
        <taxon>fabids</taxon>
        <taxon>Rosales</taxon>
        <taxon>Moraceae</taxon>
        <taxon>Ficeae</taxon>
        <taxon>Ficus</taxon>
    </lineage>
</organism>
<protein>
    <submittedName>
        <fullName evidence="3">Uncharacterized protein</fullName>
    </submittedName>
</protein>
<proteinExistence type="predicted"/>
<evidence type="ECO:0000313" key="4">
    <source>
        <dbReference type="Proteomes" id="UP001187192"/>
    </source>
</evidence>
<keyword evidence="4" id="KW-1185">Reference proteome</keyword>
<evidence type="ECO:0000313" key="3">
    <source>
        <dbReference type="EMBL" id="GMN59765.1"/>
    </source>
</evidence>
<gene>
    <name evidence="3" type="ORF">TIFTF001_028863</name>
</gene>
<comment type="caution">
    <text evidence="3">The sequence shown here is derived from an EMBL/GenBank/DDBJ whole genome shotgun (WGS) entry which is preliminary data.</text>
</comment>
<accession>A0AA88J1N6</accession>
<keyword evidence="2" id="KW-1133">Transmembrane helix</keyword>
<feature type="transmembrane region" description="Helical" evidence="2">
    <location>
        <begin position="89"/>
        <end position="108"/>
    </location>
</feature>